<evidence type="ECO:0000256" key="1">
    <source>
        <dbReference type="SAM" id="MobiDB-lite"/>
    </source>
</evidence>
<name>A0A4R4E1A4_9BACT</name>
<dbReference type="AlphaFoldDB" id="A0A4R4E1A4"/>
<dbReference type="EMBL" id="SKFH01000027">
    <property type="protein sequence ID" value="TCZ68374.1"/>
    <property type="molecule type" value="Genomic_DNA"/>
</dbReference>
<dbReference type="Pfam" id="PF04471">
    <property type="entry name" value="Mrr_cat"/>
    <property type="match status" value="1"/>
</dbReference>
<evidence type="ECO:0000259" key="2">
    <source>
        <dbReference type="Pfam" id="PF04471"/>
    </source>
</evidence>
<dbReference type="GO" id="GO:0015666">
    <property type="term" value="F:restriction endodeoxyribonuclease activity"/>
    <property type="evidence" value="ECO:0007669"/>
    <property type="project" value="TreeGrafter"/>
</dbReference>
<dbReference type="Proteomes" id="UP000295164">
    <property type="component" value="Unassembled WGS sequence"/>
</dbReference>
<accession>A0A4R4E1A4</accession>
<dbReference type="PANTHER" id="PTHR30015:SF7">
    <property type="entry name" value="TYPE IV METHYL-DIRECTED RESTRICTION ENZYME ECOKMRR"/>
    <property type="match status" value="1"/>
</dbReference>
<feature type="region of interest" description="Disordered" evidence="1">
    <location>
        <begin position="1"/>
        <end position="26"/>
    </location>
</feature>
<dbReference type="InterPro" id="IPR011335">
    <property type="entry name" value="Restrct_endonuc-II-like"/>
</dbReference>
<dbReference type="InterPro" id="IPR011856">
    <property type="entry name" value="tRNA_endonuc-like_dom_sf"/>
</dbReference>
<keyword evidence="4" id="KW-1185">Reference proteome</keyword>
<evidence type="ECO:0000313" key="3">
    <source>
        <dbReference type="EMBL" id="TCZ68374.1"/>
    </source>
</evidence>
<feature type="domain" description="Restriction endonuclease type IV Mrr" evidence="2">
    <location>
        <begin position="52"/>
        <end position="171"/>
    </location>
</feature>
<dbReference type="SUPFAM" id="SSF52980">
    <property type="entry name" value="Restriction endonuclease-like"/>
    <property type="match status" value="1"/>
</dbReference>
<proteinExistence type="predicted"/>
<dbReference type="InterPro" id="IPR007560">
    <property type="entry name" value="Restrct_endonuc_IV_Mrr"/>
</dbReference>
<dbReference type="GO" id="GO:0003677">
    <property type="term" value="F:DNA binding"/>
    <property type="evidence" value="ECO:0007669"/>
    <property type="project" value="InterPro"/>
</dbReference>
<evidence type="ECO:0000313" key="4">
    <source>
        <dbReference type="Proteomes" id="UP000295164"/>
    </source>
</evidence>
<gene>
    <name evidence="3" type="ORF">E0486_13905</name>
</gene>
<dbReference type="OrthoDB" id="9803736at2"/>
<dbReference type="PANTHER" id="PTHR30015">
    <property type="entry name" value="MRR RESTRICTION SYSTEM PROTEIN"/>
    <property type="match status" value="1"/>
</dbReference>
<feature type="compositionally biased region" description="Basic and acidic residues" evidence="1">
    <location>
        <begin position="13"/>
        <end position="22"/>
    </location>
</feature>
<organism evidence="3 4">
    <name type="scientific">Flaviaesturariibacter aridisoli</name>
    <dbReference type="NCBI Taxonomy" id="2545761"/>
    <lineage>
        <taxon>Bacteria</taxon>
        <taxon>Pseudomonadati</taxon>
        <taxon>Bacteroidota</taxon>
        <taxon>Chitinophagia</taxon>
        <taxon>Chitinophagales</taxon>
        <taxon>Chitinophagaceae</taxon>
        <taxon>Flaviaestuariibacter</taxon>
    </lineage>
</organism>
<protein>
    <recommendedName>
        <fullName evidence="2">Restriction endonuclease type IV Mrr domain-containing protein</fullName>
    </recommendedName>
</protein>
<dbReference type="Gene3D" id="3.40.1350.10">
    <property type="match status" value="1"/>
</dbReference>
<dbReference type="GO" id="GO:0009307">
    <property type="term" value="P:DNA restriction-modification system"/>
    <property type="evidence" value="ECO:0007669"/>
    <property type="project" value="InterPro"/>
</dbReference>
<sequence length="198" mass="22160">MKNGPVPLGRPRPTPETEEKPAVSETPEELIGESLARVHASIAADLLETLKQKTPAQFEKFVLLLLQGMGYGMMEENAIEVVGQSGDFGIDGIIYQDKLGIDRIYVQAKKWNDNKVQSKEIRDFIGSLSLRGTNKGVFITTSRFTDDALRTATMNPQNKIILIDGPKLADFAIQFNIGVQVKKRYELKDIDQDFFDEL</sequence>
<comment type="caution">
    <text evidence="3">The sequence shown here is derived from an EMBL/GenBank/DDBJ whole genome shotgun (WGS) entry which is preliminary data.</text>
</comment>
<reference evidence="3 4" key="1">
    <citation type="submission" date="2019-03" db="EMBL/GenBank/DDBJ databases">
        <authorList>
            <person name="Kim M.K.M."/>
        </authorList>
    </citation>
    <scope>NUCLEOTIDE SEQUENCE [LARGE SCALE GENOMIC DNA]</scope>
    <source>
        <strain evidence="3 4">17J68-15</strain>
    </source>
</reference>
<dbReference type="InterPro" id="IPR052906">
    <property type="entry name" value="Type_IV_Methyl-Rstrct_Enzyme"/>
</dbReference>